<keyword evidence="1" id="KW-0812">Transmembrane</keyword>
<dbReference type="EMBL" id="JYJG01000022">
    <property type="protein sequence ID" value="KJK51938.1"/>
    <property type="molecule type" value="Genomic_DNA"/>
</dbReference>
<keyword evidence="1" id="KW-0472">Membrane</keyword>
<accession>A0A0F0HE78</accession>
<dbReference type="Proteomes" id="UP000033393">
    <property type="component" value="Unassembled WGS sequence"/>
</dbReference>
<reference evidence="2 3" key="1">
    <citation type="submission" date="2015-02" db="EMBL/GenBank/DDBJ databases">
        <authorList>
            <person name="Ju K.-S."/>
            <person name="Doroghazi J.R."/>
            <person name="Metcalf W."/>
        </authorList>
    </citation>
    <scope>NUCLEOTIDE SEQUENCE [LARGE SCALE GENOMIC DNA]</scope>
    <source>
        <strain evidence="2 3">NRRL B-16140</strain>
    </source>
</reference>
<dbReference type="AlphaFoldDB" id="A0A0F0HE78"/>
<evidence type="ECO:0000313" key="3">
    <source>
        <dbReference type="Proteomes" id="UP000033393"/>
    </source>
</evidence>
<dbReference type="STRING" id="68170.GCA_000974445_02266"/>
<comment type="caution">
    <text evidence="2">The sequence shown here is derived from an EMBL/GenBank/DDBJ whole genome shotgun (WGS) entry which is preliminary data.</text>
</comment>
<proteinExistence type="predicted"/>
<evidence type="ECO:0000256" key="1">
    <source>
        <dbReference type="SAM" id="Phobius"/>
    </source>
</evidence>
<evidence type="ECO:0000313" key="2">
    <source>
        <dbReference type="EMBL" id="KJK51938.1"/>
    </source>
</evidence>
<sequence length="104" mass="10755">MRAAQMKVGLLVVRFAAAVLGDERYREQWEADVVGARELGMSPLMVAFGALRAVVAMPSKGAVVAGIGPLGMALRHAGTPRGRVLAIAVVSALLMLGGLALLFA</sequence>
<keyword evidence="1" id="KW-1133">Transmembrane helix</keyword>
<organism evidence="2 3">
    <name type="scientific">Lentzea aerocolonigenes</name>
    <name type="common">Lechevalieria aerocolonigenes</name>
    <name type="synonym">Saccharothrix aerocolonigenes</name>
    <dbReference type="NCBI Taxonomy" id="68170"/>
    <lineage>
        <taxon>Bacteria</taxon>
        <taxon>Bacillati</taxon>
        <taxon>Actinomycetota</taxon>
        <taxon>Actinomycetes</taxon>
        <taxon>Pseudonocardiales</taxon>
        <taxon>Pseudonocardiaceae</taxon>
        <taxon>Lentzea</taxon>
    </lineage>
</organism>
<dbReference type="PATRIC" id="fig|68170.10.peg.6635"/>
<gene>
    <name evidence="2" type="ORF">UK23_05385</name>
</gene>
<protein>
    <submittedName>
        <fullName evidence="2">Uncharacterized protein</fullName>
    </submittedName>
</protein>
<feature type="transmembrane region" description="Helical" evidence="1">
    <location>
        <begin position="84"/>
        <end position="103"/>
    </location>
</feature>
<keyword evidence="3" id="KW-1185">Reference proteome</keyword>
<name>A0A0F0HE78_LENAE</name>